<organism evidence="3 4">
    <name type="scientific">Deefgea tanakiae</name>
    <dbReference type="NCBI Taxonomy" id="2865840"/>
    <lineage>
        <taxon>Bacteria</taxon>
        <taxon>Pseudomonadati</taxon>
        <taxon>Pseudomonadota</taxon>
        <taxon>Betaproteobacteria</taxon>
        <taxon>Neisseriales</taxon>
        <taxon>Chitinibacteraceae</taxon>
        <taxon>Deefgea</taxon>
    </lineage>
</organism>
<dbReference type="RefSeq" id="WP_221006230.1">
    <property type="nucleotide sequence ID" value="NZ_CP081150.1"/>
</dbReference>
<protein>
    <submittedName>
        <fullName evidence="3">Spore coat U domain-containing protein</fullName>
    </submittedName>
</protein>
<sequence>MKNFFLASAISLSLIAISPSTFAASTNVKVKANVKGSCSFADGNDVIIDMGTLSANSGDQSKNGVTQFWCSNGVNYTITLNNGLHATGTQKKMQSSQYYLPYTLTLTPTTGVGTGPGTLKDILLTATVLGTDINNATVANGYTDTVILTINL</sequence>
<feature type="domain" description="Spore coat protein U/FanG" evidence="2">
    <location>
        <begin position="26"/>
        <end position="125"/>
    </location>
</feature>
<proteinExistence type="predicted"/>
<dbReference type="Proteomes" id="UP000825679">
    <property type="component" value="Chromosome"/>
</dbReference>
<dbReference type="InterPro" id="IPR007893">
    <property type="entry name" value="Spore_coat_U/FanG"/>
</dbReference>
<evidence type="ECO:0000256" key="1">
    <source>
        <dbReference type="SAM" id="SignalP"/>
    </source>
</evidence>
<evidence type="ECO:0000313" key="4">
    <source>
        <dbReference type="Proteomes" id="UP000825679"/>
    </source>
</evidence>
<keyword evidence="4" id="KW-1185">Reference proteome</keyword>
<dbReference type="EMBL" id="CP081150">
    <property type="protein sequence ID" value="QZA77851.1"/>
    <property type="molecule type" value="Genomic_DNA"/>
</dbReference>
<name>A0ABX8Z5K0_9NEIS</name>
<keyword evidence="1" id="KW-0732">Signal</keyword>
<accession>A0ABX8Z5K0</accession>
<feature type="signal peptide" evidence="1">
    <location>
        <begin position="1"/>
        <end position="23"/>
    </location>
</feature>
<evidence type="ECO:0000259" key="2">
    <source>
        <dbReference type="Pfam" id="PF05229"/>
    </source>
</evidence>
<feature type="chain" id="PRO_5047192304" evidence="1">
    <location>
        <begin position="24"/>
        <end position="152"/>
    </location>
</feature>
<dbReference type="Pfam" id="PF05229">
    <property type="entry name" value="SCPU"/>
    <property type="match status" value="1"/>
</dbReference>
<evidence type="ECO:0000313" key="3">
    <source>
        <dbReference type="EMBL" id="QZA77851.1"/>
    </source>
</evidence>
<reference evidence="3 4" key="1">
    <citation type="submission" date="2021-08" db="EMBL/GenBank/DDBJ databases">
        <title>complete genome sequencing of Deefgea sp. D25.</title>
        <authorList>
            <person name="Bae J.-W."/>
            <person name="Gim D.-H."/>
        </authorList>
    </citation>
    <scope>NUCLEOTIDE SEQUENCE [LARGE SCALE GENOMIC DNA]</scope>
    <source>
        <strain evidence="3 4">D25</strain>
    </source>
</reference>
<gene>
    <name evidence="3" type="ORF">K4H28_16555</name>
</gene>